<evidence type="ECO:0000313" key="4">
    <source>
        <dbReference type="RefSeq" id="XP_047741590.1"/>
    </source>
</evidence>
<dbReference type="PANTHER" id="PTHR23279">
    <property type="entry name" value="DEFECTIVE PROBOSCIS EXTENSION RESPONSE DPR -RELATED"/>
    <property type="match status" value="1"/>
</dbReference>
<dbReference type="InterPro" id="IPR003598">
    <property type="entry name" value="Ig_sub2"/>
</dbReference>
<dbReference type="Proteomes" id="UP000694843">
    <property type="component" value="Unplaced"/>
</dbReference>
<feature type="domain" description="Ig-like" evidence="2">
    <location>
        <begin position="228"/>
        <end position="351"/>
    </location>
</feature>
<evidence type="ECO:0000256" key="1">
    <source>
        <dbReference type="SAM" id="MobiDB-lite"/>
    </source>
</evidence>
<dbReference type="KEGG" id="hazt:125179556"/>
<dbReference type="GO" id="GO:0032589">
    <property type="term" value="C:neuron projection membrane"/>
    <property type="evidence" value="ECO:0007669"/>
    <property type="project" value="TreeGrafter"/>
</dbReference>
<dbReference type="GO" id="GO:0050808">
    <property type="term" value="P:synapse organization"/>
    <property type="evidence" value="ECO:0007669"/>
    <property type="project" value="TreeGrafter"/>
</dbReference>
<dbReference type="SMART" id="SM00409">
    <property type="entry name" value="IG"/>
    <property type="match status" value="2"/>
</dbReference>
<evidence type="ECO:0000259" key="2">
    <source>
        <dbReference type="PROSITE" id="PS50835"/>
    </source>
</evidence>
<dbReference type="InterPro" id="IPR003599">
    <property type="entry name" value="Ig_sub"/>
</dbReference>
<dbReference type="GeneID" id="125179556"/>
<dbReference type="InterPro" id="IPR013106">
    <property type="entry name" value="Ig_V-set"/>
</dbReference>
<reference evidence="4" key="1">
    <citation type="submission" date="2025-08" db="UniProtKB">
        <authorList>
            <consortium name="RefSeq"/>
        </authorList>
    </citation>
    <scope>IDENTIFICATION</scope>
    <source>
        <tissue evidence="4">Whole organism</tissue>
    </source>
</reference>
<dbReference type="Pfam" id="PF07686">
    <property type="entry name" value="V-set"/>
    <property type="match status" value="1"/>
</dbReference>
<dbReference type="InterPro" id="IPR036179">
    <property type="entry name" value="Ig-like_dom_sf"/>
</dbReference>
<dbReference type="PANTHER" id="PTHR23279:SF36">
    <property type="entry name" value="DEFECTIVE PROBOSCIS EXTENSION RESPONSE 9, ISOFORM A"/>
    <property type="match status" value="1"/>
</dbReference>
<feature type="region of interest" description="Disordered" evidence="1">
    <location>
        <begin position="403"/>
        <end position="431"/>
    </location>
</feature>
<dbReference type="InterPro" id="IPR013783">
    <property type="entry name" value="Ig-like_fold"/>
</dbReference>
<dbReference type="InterPro" id="IPR007110">
    <property type="entry name" value="Ig-like_dom"/>
</dbReference>
<dbReference type="SMART" id="SM00408">
    <property type="entry name" value="IGc2"/>
    <property type="match status" value="2"/>
</dbReference>
<accession>A0A979FWF4</accession>
<feature type="compositionally biased region" description="Polar residues" evidence="1">
    <location>
        <begin position="407"/>
        <end position="428"/>
    </location>
</feature>
<evidence type="ECO:0000313" key="3">
    <source>
        <dbReference type="Proteomes" id="UP000694843"/>
    </source>
</evidence>
<name>A0A979FWF4_HYAAZ</name>
<dbReference type="InterPro" id="IPR037448">
    <property type="entry name" value="Zig-8"/>
</dbReference>
<dbReference type="OrthoDB" id="6159398at2759"/>
<proteinExistence type="predicted"/>
<dbReference type="Gene3D" id="2.60.40.10">
    <property type="entry name" value="Immunoglobulins"/>
    <property type="match status" value="2"/>
</dbReference>
<dbReference type="SUPFAM" id="SSF48726">
    <property type="entry name" value="Immunoglobulin"/>
    <property type="match status" value="2"/>
</dbReference>
<dbReference type="RefSeq" id="XP_047741590.1">
    <property type="nucleotide sequence ID" value="XM_047885634.1"/>
</dbReference>
<keyword evidence="3" id="KW-1185">Reference proteome</keyword>
<dbReference type="PROSITE" id="PS50835">
    <property type="entry name" value="IG_LIKE"/>
    <property type="match status" value="2"/>
</dbReference>
<feature type="domain" description="Ig-like" evidence="2">
    <location>
        <begin position="125"/>
        <end position="222"/>
    </location>
</feature>
<dbReference type="AlphaFoldDB" id="A0A979FWF4"/>
<protein>
    <submittedName>
        <fullName evidence="4">Uncharacterized protein LOC125179556</fullName>
    </submittedName>
</protein>
<gene>
    <name evidence="4" type="primary">LOC125179556</name>
</gene>
<organism evidence="3 4">
    <name type="scientific">Hyalella azteca</name>
    <name type="common">Amphipod</name>
    <dbReference type="NCBI Taxonomy" id="294128"/>
    <lineage>
        <taxon>Eukaryota</taxon>
        <taxon>Metazoa</taxon>
        <taxon>Ecdysozoa</taxon>
        <taxon>Arthropoda</taxon>
        <taxon>Crustacea</taxon>
        <taxon>Multicrustacea</taxon>
        <taxon>Malacostraca</taxon>
        <taxon>Eumalacostraca</taxon>
        <taxon>Peracarida</taxon>
        <taxon>Amphipoda</taxon>
        <taxon>Senticaudata</taxon>
        <taxon>Talitrida</taxon>
        <taxon>Talitroidea</taxon>
        <taxon>Hyalellidae</taxon>
        <taxon>Hyalella</taxon>
    </lineage>
</organism>
<sequence>MSDDGKFQRSAQASFLPQGLRSQPISRLHYKLLKPYIKYPSPFPEDNSFQAYSGSSGQSEERLHALLNNSYPYPVSSSTFDRYPYPYQRDPFRASEDMSAGDLGAREFPGLLGAPPIQYSSLSGPSFVADSKEDFYAVAGTTAILTCTIRNLHNYTVSWVRGRDIRLLTTGLITYTSDKRFVPSNPARGQDWLLKIHYSRKQDEGSYLCQVSLSPPITKTMQLHVNEAEVHILPGREVHVQEGSALHLECHVRGCLYPVPTWTHMGRPILHTETRELLLEEDLRAINAQNSSHELKNSSLNAEEVVGSDDRSFKSDEPLSTVVTLTRKDVTPLHSGTYTCTSTCTPPVNVTVHVLRGEELAAIHHQNGSHGFRPSLLAAEASLSALCIHMLLFTRLDHQHKHKHEQTLPQRQHGITNTCGTGSNNSQANKKKYRDVAKSSLNSLWYFKQGKYSSSIFYAGNSDVATIECMPSSTQVPSFRLRLRFKCIKKLHPKDDSHDELLSGAKSRRNWEMLGKSFWRRNRHPHDRVTSTGLNNDTNLLCDMYAYFALGHLLAWRTHDRLFRCERVEATEKKRALFSRNKFASHERLPPDICSDDPPERTKKIDSDGINCPNENVKALIDILCCACNLIGGENVLQFIKIRYGTRTNSNFTTFFVFDFIMRREARCR</sequence>